<dbReference type="RefSeq" id="WP_177115308.1">
    <property type="nucleotide sequence ID" value="NZ_JACARF010000023.1"/>
</dbReference>
<dbReference type="Proteomes" id="UP000537188">
    <property type="component" value="Unassembled WGS sequence"/>
</dbReference>
<dbReference type="SUPFAM" id="SSF51905">
    <property type="entry name" value="FAD/NAD(P)-binding domain"/>
    <property type="match status" value="1"/>
</dbReference>
<keyword evidence="2" id="KW-0274">FAD</keyword>
<organism evidence="6 7">
    <name type="scientific">Pseudomonas yamanorum</name>
    <dbReference type="NCBI Taxonomy" id="515393"/>
    <lineage>
        <taxon>Bacteria</taxon>
        <taxon>Pseudomonadati</taxon>
        <taxon>Pseudomonadota</taxon>
        <taxon>Gammaproteobacteria</taxon>
        <taxon>Pseudomonadales</taxon>
        <taxon>Pseudomonadaceae</taxon>
        <taxon>Pseudomonas</taxon>
    </lineage>
</organism>
<dbReference type="InterPro" id="IPR017631">
    <property type="entry name" value="Salicylate_mOase"/>
</dbReference>
<protein>
    <recommendedName>
        <fullName evidence="4">Salicylate 1-monooxygenase</fullName>
        <ecNumber evidence="4">1.14.13.1</ecNumber>
    </recommendedName>
</protein>
<gene>
    <name evidence="6" type="primary">salA</name>
    <name evidence="6" type="ORF">HX828_19585</name>
</gene>
<dbReference type="GO" id="GO:0044550">
    <property type="term" value="P:secondary metabolite biosynthetic process"/>
    <property type="evidence" value="ECO:0007669"/>
    <property type="project" value="TreeGrafter"/>
</dbReference>
<dbReference type="Gene3D" id="3.50.50.60">
    <property type="entry name" value="FAD/NAD(P)-binding domain"/>
    <property type="match status" value="1"/>
</dbReference>
<evidence type="ECO:0000256" key="4">
    <source>
        <dbReference type="NCBIfam" id="TIGR03219"/>
    </source>
</evidence>
<dbReference type="GO" id="GO:0018658">
    <property type="term" value="F:salicylate 1-monooxygenase activity"/>
    <property type="evidence" value="ECO:0007669"/>
    <property type="project" value="UniProtKB-EC"/>
</dbReference>
<evidence type="ECO:0000256" key="1">
    <source>
        <dbReference type="ARBA" id="ARBA00022630"/>
    </source>
</evidence>
<proteinExistence type="predicted"/>
<dbReference type="EMBL" id="JACARF010000023">
    <property type="protein sequence ID" value="NWE77775.1"/>
    <property type="molecule type" value="Genomic_DNA"/>
</dbReference>
<keyword evidence="6" id="KW-0503">Monooxygenase</keyword>
<dbReference type="AlphaFoldDB" id="A0A7Y8FEW7"/>
<reference evidence="6 7" key="1">
    <citation type="submission" date="2020-04" db="EMBL/GenBank/DDBJ databases">
        <title>Molecular characterization of pseudomonads from Agaricus bisporus reveal novel blotch 2 pathogens in Western Europe.</title>
        <authorList>
            <person name="Taparia T."/>
            <person name="Krijger M."/>
            <person name="Haynes E."/>
            <person name="Elpinstone J.G."/>
            <person name="Noble R."/>
            <person name="Van Der Wolf J."/>
        </authorList>
    </citation>
    <scope>NUCLEOTIDE SEQUENCE [LARGE SCALE GENOMIC DNA]</scope>
    <source>
        <strain evidence="6 7">IPO3781</strain>
    </source>
</reference>
<keyword evidence="1" id="KW-0285">Flavoprotein</keyword>
<sequence>MSKSPLRVAIIGGGIAGTALALGLTRSPHVDVKLFETAPAFGEIGAGVSFGVNAVEAIQRLGIGELYKSVADSTPAPWNEIWFEWRHAHDASLVGATVAPGVGQSSIHRADFIDMLEKRLPAGIAFLGKHVVDYTENSDGVVLNFADGSTYTADVAIAADGIKSSMRNTLLEAAGHGAVHPKFTGTSAYRGLVETSALREAYRAASLDEHLLNVPQMYLIEDGHVLTFPVKKGKLINIVAFVSDRSVAKPRWPSNKPWVRPATTDEMLHRFAGAGQAVKTLLTSIKSPTLWALHDFDPLPTYVHGRVALIGDAAHAMLPHQGAGAGQGLEDAYFMAELLGNPLHNASDIPSLLKVYDEVRRSRASKVQLTSRDAGELYEYRTPGVERDTAKLKALLESRMSWIWDYDLGAEARLAVKPAYA</sequence>
<evidence type="ECO:0000259" key="5">
    <source>
        <dbReference type="Pfam" id="PF01494"/>
    </source>
</evidence>
<dbReference type="Pfam" id="PF01494">
    <property type="entry name" value="FAD_binding_3"/>
    <property type="match status" value="1"/>
</dbReference>
<dbReference type="PANTHER" id="PTHR46720">
    <property type="entry name" value="HYDROXYLASE, PUTATIVE (AFU_ORTHOLOGUE AFUA_3G01460)-RELATED"/>
    <property type="match status" value="1"/>
</dbReference>
<keyword evidence="3 6" id="KW-0560">Oxidoreductase</keyword>
<evidence type="ECO:0000313" key="7">
    <source>
        <dbReference type="Proteomes" id="UP000537188"/>
    </source>
</evidence>
<dbReference type="PRINTS" id="PR00420">
    <property type="entry name" value="RNGMNOXGNASE"/>
</dbReference>
<dbReference type="InterPro" id="IPR036188">
    <property type="entry name" value="FAD/NAD-bd_sf"/>
</dbReference>
<accession>A0A7Y8FEW7</accession>
<dbReference type="SUPFAM" id="SSF54373">
    <property type="entry name" value="FAD-linked reductases, C-terminal domain"/>
    <property type="match status" value="1"/>
</dbReference>
<dbReference type="InterPro" id="IPR002938">
    <property type="entry name" value="FAD-bd"/>
</dbReference>
<dbReference type="PANTHER" id="PTHR46720:SF3">
    <property type="entry name" value="FAD-BINDING DOMAIN-CONTAINING PROTEIN-RELATED"/>
    <property type="match status" value="1"/>
</dbReference>
<name>A0A7Y8FEW7_9PSED</name>
<comment type="caution">
    <text evidence="6">The sequence shown here is derived from an EMBL/GenBank/DDBJ whole genome shotgun (WGS) entry which is preliminary data.</text>
</comment>
<dbReference type="InterPro" id="IPR051104">
    <property type="entry name" value="FAD_monoxygenase"/>
</dbReference>
<feature type="domain" description="FAD-binding" evidence="5">
    <location>
        <begin position="7"/>
        <end position="367"/>
    </location>
</feature>
<evidence type="ECO:0000256" key="2">
    <source>
        <dbReference type="ARBA" id="ARBA00022827"/>
    </source>
</evidence>
<dbReference type="GO" id="GO:0071949">
    <property type="term" value="F:FAD binding"/>
    <property type="evidence" value="ECO:0007669"/>
    <property type="project" value="InterPro"/>
</dbReference>
<dbReference type="EC" id="1.14.13.1" evidence="4"/>
<dbReference type="NCBIfam" id="TIGR03219">
    <property type="entry name" value="salicylate_mono"/>
    <property type="match status" value="1"/>
</dbReference>
<evidence type="ECO:0000313" key="6">
    <source>
        <dbReference type="EMBL" id="NWE77775.1"/>
    </source>
</evidence>
<evidence type="ECO:0000256" key="3">
    <source>
        <dbReference type="ARBA" id="ARBA00023002"/>
    </source>
</evidence>